<keyword evidence="3 7" id="KW-0349">Heme</keyword>
<dbReference type="InterPro" id="IPR002403">
    <property type="entry name" value="Cyt_P450_E_grp-IV"/>
</dbReference>
<evidence type="ECO:0000256" key="4">
    <source>
        <dbReference type="ARBA" id="ARBA00022723"/>
    </source>
</evidence>
<dbReference type="RefSeq" id="XP_064666172.1">
    <property type="nucleotide sequence ID" value="XM_064819304.1"/>
</dbReference>
<reference evidence="9" key="1">
    <citation type="journal article" date="2023" name="Mol. Phylogenet. Evol.">
        <title>Genome-scale phylogeny and comparative genomics of the fungal order Sordariales.</title>
        <authorList>
            <person name="Hensen N."/>
            <person name="Bonometti L."/>
            <person name="Westerberg I."/>
            <person name="Brannstrom I.O."/>
            <person name="Guillou S."/>
            <person name="Cros-Aarteil S."/>
            <person name="Calhoun S."/>
            <person name="Haridas S."/>
            <person name="Kuo A."/>
            <person name="Mondo S."/>
            <person name="Pangilinan J."/>
            <person name="Riley R."/>
            <person name="LaButti K."/>
            <person name="Andreopoulos B."/>
            <person name="Lipzen A."/>
            <person name="Chen C."/>
            <person name="Yan M."/>
            <person name="Daum C."/>
            <person name="Ng V."/>
            <person name="Clum A."/>
            <person name="Steindorff A."/>
            <person name="Ohm R.A."/>
            <person name="Martin F."/>
            <person name="Silar P."/>
            <person name="Natvig D.O."/>
            <person name="Lalanne C."/>
            <person name="Gautier V."/>
            <person name="Ament-Velasquez S.L."/>
            <person name="Kruys A."/>
            <person name="Hutchinson M.I."/>
            <person name="Powell A.J."/>
            <person name="Barry K."/>
            <person name="Miller A.N."/>
            <person name="Grigoriev I.V."/>
            <person name="Debuchy R."/>
            <person name="Gladieux P."/>
            <person name="Hiltunen Thoren M."/>
            <person name="Johannesson H."/>
        </authorList>
    </citation>
    <scope>NUCLEOTIDE SEQUENCE</scope>
    <source>
        <strain evidence="9">CBS 508.74</strain>
    </source>
</reference>
<dbReference type="Proteomes" id="UP001302812">
    <property type="component" value="Unassembled WGS sequence"/>
</dbReference>
<keyword evidence="4 7" id="KW-0479">Metal-binding</keyword>
<organism evidence="9 10">
    <name type="scientific">Canariomyces notabilis</name>
    <dbReference type="NCBI Taxonomy" id="2074819"/>
    <lineage>
        <taxon>Eukaryota</taxon>
        <taxon>Fungi</taxon>
        <taxon>Dikarya</taxon>
        <taxon>Ascomycota</taxon>
        <taxon>Pezizomycotina</taxon>
        <taxon>Sordariomycetes</taxon>
        <taxon>Sordariomycetidae</taxon>
        <taxon>Sordariales</taxon>
        <taxon>Chaetomiaceae</taxon>
        <taxon>Canariomyces</taxon>
    </lineage>
</organism>
<feature type="region of interest" description="Disordered" evidence="8">
    <location>
        <begin position="608"/>
        <end position="640"/>
    </location>
</feature>
<dbReference type="AlphaFoldDB" id="A0AAN6QE86"/>
<dbReference type="InterPro" id="IPR001128">
    <property type="entry name" value="Cyt_P450"/>
</dbReference>
<keyword evidence="10" id="KW-1185">Reference proteome</keyword>
<keyword evidence="6" id="KW-0503">Monooxygenase</keyword>
<sequence length="640" mass="70862">MDSGLQRLEALAKLAMHNITHVPVGGSGKIVLATADAVVQNWKLSLPMSIALLLLSTYIITSLQSVIALRSSKDGREPPIKPYWIPYLGDWFGFLTARRGLVEGIVAKYGDSTPVTIKLGPAKAYLMLQPETFAPLLKATRSCTNKAFAVLVMSQMFGTKKNAIHIYKNDNSGIGSVPLPGTNVPPNLRVWYHQHRTASRFMQGESLKLIGERVMKNLSEELAKVDPSDPVDSGEWVTLPDFYKWWTRKLFAAAISAICGPYLVSLNPGFVDDFWTYLDEWPTISKFYPRFIAPKAYGARERILDAIKRWHAHAKEHSDYRLNGPNDPYWDDYWGSSWLKVRYAWGVDTGAMDDDALASEDLALFTAASANALPMAFWNLIEIYNDPSLLVRVQEELAKSIITPPSSSLSLSSPSSNEEPQLPLQFDIATVTSNPLLQSVYAEVLRMRVALFHNRSPTLGDYKLGPFTLKKGGLVTVPTPVASFHEGVWGPERTDHGRRPLTQFWAERFLVPDLDSDPSGHGKKVKFSTEGLEGGWMPYGGGSLMCPGRHLAKQEMMGSVAVFAAYFDMQVLNGVPRMDDRFFGLGAQPPGEPVPVRIRRKLGAVGNMNGKLSGGVKVEQRPRGGSGSRKRNAFFSDGRD</sequence>
<dbReference type="GO" id="GO:0016705">
    <property type="term" value="F:oxidoreductase activity, acting on paired donors, with incorporation or reduction of molecular oxygen"/>
    <property type="evidence" value="ECO:0007669"/>
    <property type="project" value="InterPro"/>
</dbReference>
<dbReference type="GeneID" id="89943430"/>
<dbReference type="PRINTS" id="PR00465">
    <property type="entry name" value="EP450IV"/>
</dbReference>
<dbReference type="EMBL" id="MU853362">
    <property type="protein sequence ID" value="KAK4108602.1"/>
    <property type="molecule type" value="Genomic_DNA"/>
</dbReference>
<dbReference type="InterPro" id="IPR036396">
    <property type="entry name" value="Cyt_P450_sf"/>
</dbReference>
<dbReference type="SUPFAM" id="SSF48264">
    <property type="entry name" value="Cytochrome P450"/>
    <property type="match status" value="1"/>
</dbReference>
<dbReference type="Pfam" id="PF00067">
    <property type="entry name" value="p450"/>
    <property type="match status" value="1"/>
</dbReference>
<dbReference type="CDD" id="cd11040">
    <property type="entry name" value="CYP7_CYP8-like"/>
    <property type="match status" value="1"/>
</dbReference>
<comment type="cofactor">
    <cofactor evidence="1 7">
        <name>heme</name>
        <dbReference type="ChEBI" id="CHEBI:30413"/>
    </cofactor>
</comment>
<evidence type="ECO:0000256" key="5">
    <source>
        <dbReference type="ARBA" id="ARBA00023004"/>
    </source>
</evidence>
<accession>A0AAN6QE86</accession>
<dbReference type="InterPro" id="IPR050529">
    <property type="entry name" value="CYP450_sterol_14alpha_dmase"/>
</dbReference>
<name>A0AAN6QE86_9PEZI</name>
<evidence type="ECO:0000256" key="2">
    <source>
        <dbReference type="ARBA" id="ARBA00010617"/>
    </source>
</evidence>
<dbReference type="GO" id="GO:0020037">
    <property type="term" value="F:heme binding"/>
    <property type="evidence" value="ECO:0007669"/>
    <property type="project" value="InterPro"/>
</dbReference>
<dbReference type="GO" id="GO:0008395">
    <property type="term" value="F:steroid hydroxylase activity"/>
    <property type="evidence" value="ECO:0007669"/>
    <property type="project" value="TreeGrafter"/>
</dbReference>
<comment type="similarity">
    <text evidence="2">Belongs to the cytochrome P450 family.</text>
</comment>
<proteinExistence type="inferred from homology"/>
<evidence type="ECO:0000256" key="8">
    <source>
        <dbReference type="SAM" id="MobiDB-lite"/>
    </source>
</evidence>
<dbReference type="Gene3D" id="1.10.630.10">
    <property type="entry name" value="Cytochrome P450"/>
    <property type="match status" value="1"/>
</dbReference>
<evidence type="ECO:0000256" key="3">
    <source>
        <dbReference type="ARBA" id="ARBA00022617"/>
    </source>
</evidence>
<feature type="binding site" description="axial binding residue" evidence="7">
    <location>
        <position position="546"/>
    </location>
    <ligand>
        <name>heme</name>
        <dbReference type="ChEBI" id="CHEBI:30413"/>
    </ligand>
    <ligandPart>
        <name>Fe</name>
        <dbReference type="ChEBI" id="CHEBI:18248"/>
    </ligandPart>
</feature>
<dbReference type="GO" id="GO:0005506">
    <property type="term" value="F:iron ion binding"/>
    <property type="evidence" value="ECO:0007669"/>
    <property type="project" value="InterPro"/>
</dbReference>
<keyword evidence="6" id="KW-0560">Oxidoreductase</keyword>
<keyword evidence="5 7" id="KW-0408">Iron</keyword>
<gene>
    <name evidence="9" type="ORF">N656DRAFT_848549</name>
</gene>
<evidence type="ECO:0000313" key="10">
    <source>
        <dbReference type="Proteomes" id="UP001302812"/>
    </source>
</evidence>
<protein>
    <submittedName>
        <fullName evidence="9">Cytochrome P450</fullName>
    </submittedName>
</protein>
<dbReference type="PANTHER" id="PTHR24304">
    <property type="entry name" value="CYTOCHROME P450 FAMILY 7"/>
    <property type="match status" value="1"/>
</dbReference>
<reference evidence="9" key="2">
    <citation type="submission" date="2023-05" db="EMBL/GenBank/DDBJ databases">
        <authorList>
            <consortium name="Lawrence Berkeley National Laboratory"/>
            <person name="Steindorff A."/>
            <person name="Hensen N."/>
            <person name="Bonometti L."/>
            <person name="Westerberg I."/>
            <person name="Brannstrom I.O."/>
            <person name="Guillou S."/>
            <person name="Cros-Aarteil S."/>
            <person name="Calhoun S."/>
            <person name="Haridas S."/>
            <person name="Kuo A."/>
            <person name="Mondo S."/>
            <person name="Pangilinan J."/>
            <person name="Riley R."/>
            <person name="Labutti K."/>
            <person name="Andreopoulos B."/>
            <person name="Lipzen A."/>
            <person name="Chen C."/>
            <person name="Yanf M."/>
            <person name="Daum C."/>
            <person name="Ng V."/>
            <person name="Clum A."/>
            <person name="Ohm R."/>
            <person name="Martin F."/>
            <person name="Silar P."/>
            <person name="Natvig D."/>
            <person name="Lalanne C."/>
            <person name="Gautier V."/>
            <person name="Ament-Velasquez S.L."/>
            <person name="Kruys A."/>
            <person name="Hutchinson M.I."/>
            <person name="Powell A.J."/>
            <person name="Barry K."/>
            <person name="Miller A.N."/>
            <person name="Grigoriev I.V."/>
            <person name="Debuchy R."/>
            <person name="Gladieux P."/>
            <person name="Thoren M.H."/>
            <person name="Johannesson H."/>
        </authorList>
    </citation>
    <scope>NUCLEOTIDE SEQUENCE</scope>
    <source>
        <strain evidence="9">CBS 508.74</strain>
    </source>
</reference>
<evidence type="ECO:0000313" key="9">
    <source>
        <dbReference type="EMBL" id="KAK4108602.1"/>
    </source>
</evidence>
<evidence type="ECO:0000256" key="6">
    <source>
        <dbReference type="ARBA" id="ARBA00023033"/>
    </source>
</evidence>
<evidence type="ECO:0000256" key="1">
    <source>
        <dbReference type="ARBA" id="ARBA00001971"/>
    </source>
</evidence>
<evidence type="ECO:0000256" key="7">
    <source>
        <dbReference type="PIRSR" id="PIRSR602403-1"/>
    </source>
</evidence>
<comment type="caution">
    <text evidence="9">The sequence shown here is derived from an EMBL/GenBank/DDBJ whole genome shotgun (WGS) entry which is preliminary data.</text>
</comment>
<dbReference type="PANTHER" id="PTHR24304:SF2">
    <property type="entry name" value="24-HYDROXYCHOLESTEROL 7-ALPHA-HYDROXYLASE"/>
    <property type="match status" value="1"/>
</dbReference>